<reference evidence="1" key="2">
    <citation type="submission" date="2020-06" db="EMBL/GenBank/DDBJ databases">
        <title>Helianthus annuus Genome sequencing and assembly Release 2.</title>
        <authorList>
            <person name="Gouzy J."/>
            <person name="Langlade N."/>
            <person name="Munos S."/>
        </authorList>
    </citation>
    <scope>NUCLEOTIDE SEQUENCE</scope>
    <source>
        <tissue evidence="1">Leaves</tissue>
    </source>
</reference>
<sequence length="49" mass="5935">MGWRRKTYGCPSSRPVGWKRKSFDQPDLHKITKHVWKFCLSRFYSTMSL</sequence>
<dbReference type="EMBL" id="MNCJ02000322">
    <property type="protein sequence ID" value="KAF5800498.1"/>
    <property type="molecule type" value="Genomic_DNA"/>
</dbReference>
<organism evidence="1 2">
    <name type="scientific">Helianthus annuus</name>
    <name type="common">Common sunflower</name>
    <dbReference type="NCBI Taxonomy" id="4232"/>
    <lineage>
        <taxon>Eukaryota</taxon>
        <taxon>Viridiplantae</taxon>
        <taxon>Streptophyta</taxon>
        <taxon>Embryophyta</taxon>
        <taxon>Tracheophyta</taxon>
        <taxon>Spermatophyta</taxon>
        <taxon>Magnoliopsida</taxon>
        <taxon>eudicotyledons</taxon>
        <taxon>Gunneridae</taxon>
        <taxon>Pentapetalae</taxon>
        <taxon>asterids</taxon>
        <taxon>campanulids</taxon>
        <taxon>Asterales</taxon>
        <taxon>Asteraceae</taxon>
        <taxon>Asteroideae</taxon>
        <taxon>Heliantheae alliance</taxon>
        <taxon>Heliantheae</taxon>
        <taxon>Helianthus</taxon>
    </lineage>
</organism>
<dbReference type="Gramene" id="mRNA:HanXRQr2_Chr07g0316651">
    <property type="protein sequence ID" value="CDS:HanXRQr2_Chr07g0316651.1"/>
    <property type="gene ID" value="HanXRQr2_Chr07g0316651"/>
</dbReference>
<protein>
    <submittedName>
        <fullName evidence="1">Uncharacterized protein</fullName>
    </submittedName>
</protein>
<evidence type="ECO:0000313" key="2">
    <source>
        <dbReference type="Proteomes" id="UP000215914"/>
    </source>
</evidence>
<accession>A0A9K3NI84</accession>
<keyword evidence="2" id="KW-1185">Reference proteome</keyword>
<gene>
    <name evidence="1" type="ORF">HanXRQr2_Chr07g0316651</name>
</gene>
<name>A0A9K3NI84_HELAN</name>
<evidence type="ECO:0000313" key="1">
    <source>
        <dbReference type="EMBL" id="KAF5800498.1"/>
    </source>
</evidence>
<reference evidence="1" key="1">
    <citation type="journal article" date="2017" name="Nature">
        <title>The sunflower genome provides insights into oil metabolism, flowering and Asterid evolution.</title>
        <authorList>
            <person name="Badouin H."/>
            <person name="Gouzy J."/>
            <person name="Grassa C.J."/>
            <person name="Murat F."/>
            <person name="Staton S.E."/>
            <person name="Cottret L."/>
            <person name="Lelandais-Briere C."/>
            <person name="Owens G.L."/>
            <person name="Carrere S."/>
            <person name="Mayjonade B."/>
            <person name="Legrand L."/>
            <person name="Gill N."/>
            <person name="Kane N.C."/>
            <person name="Bowers J.E."/>
            <person name="Hubner S."/>
            <person name="Bellec A."/>
            <person name="Berard A."/>
            <person name="Berges H."/>
            <person name="Blanchet N."/>
            <person name="Boniface M.C."/>
            <person name="Brunel D."/>
            <person name="Catrice O."/>
            <person name="Chaidir N."/>
            <person name="Claudel C."/>
            <person name="Donnadieu C."/>
            <person name="Faraut T."/>
            <person name="Fievet G."/>
            <person name="Helmstetter N."/>
            <person name="King M."/>
            <person name="Knapp S.J."/>
            <person name="Lai Z."/>
            <person name="Le Paslier M.C."/>
            <person name="Lippi Y."/>
            <person name="Lorenzon L."/>
            <person name="Mandel J.R."/>
            <person name="Marage G."/>
            <person name="Marchand G."/>
            <person name="Marquand E."/>
            <person name="Bret-Mestries E."/>
            <person name="Morien E."/>
            <person name="Nambeesan S."/>
            <person name="Nguyen T."/>
            <person name="Pegot-Espagnet P."/>
            <person name="Pouilly N."/>
            <person name="Raftis F."/>
            <person name="Sallet E."/>
            <person name="Schiex T."/>
            <person name="Thomas J."/>
            <person name="Vandecasteele C."/>
            <person name="Vares D."/>
            <person name="Vear F."/>
            <person name="Vautrin S."/>
            <person name="Crespi M."/>
            <person name="Mangin B."/>
            <person name="Burke J.M."/>
            <person name="Salse J."/>
            <person name="Munos S."/>
            <person name="Vincourt P."/>
            <person name="Rieseberg L.H."/>
            <person name="Langlade N.B."/>
        </authorList>
    </citation>
    <scope>NUCLEOTIDE SEQUENCE</scope>
    <source>
        <tissue evidence="1">Leaves</tissue>
    </source>
</reference>
<proteinExistence type="predicted"/>
<dbReference type="AlphaFoldDB" id="A0A9K3NI84"/>
<dbReference type="Proteomes" id="UP000215914">
    <property type="component" value="Unassembled WGS sequence"/>
</dbReference>
<comment type="caution">
    <text evidence="1">The sequence shown here is derived from an EMBL/GenBank/DDBJ whole genome shotgun (WGS) entry which is preliminary data.</text>
</comment>